<evidence type="ECO:0000313" key="1">
    <source>
        <dbReference type="EMBL" id="CDT24156.1"/>
    </source>
</evidence>
<dbReference type="Proteomes" id="UP000049077">
    <property type="component" value="Unassembled WGS sequence"/>
</dbReference>
<keyword evidence="3" id="KW-1185">Reference proteome</keyword>
<name>A0A0T7DDL4_9VIBR</name>
<dbReference type="Proteomes" id="UP000049495">
    <property type="component" value="Unassembled WGS sequence"/>
</dbReference>
<dbReference type="EMBL" id="CCJX01000161">
    <property type="protein sequence ID" value="CDT60474.1"/>
    <property type="molecule type" value="Genomic_DNA"/>
</dbReference>
<organism evidence="1 4">
    <name type="scientific">Vibrio crassostreae</name>
    <dbReference type="NCBI Taxonomy" id="246167"/>
    <lineage>
        <taxon>Bacteria</taxon>
        <taxon>Pseudomonadati</taxon>
        <taxon>Pseudomonadota</taxon>
        <taxon>Gammaproteobacteria</taxon>
        <taxon>Vibrionales</taxon>
        <taxon>Vibrionaceae</taxon>
        <taxon>Vibrio</taxon>
    </lineage>
</organism>
<proteinExistence type="predicted"/>
<reference evidence="4" key="1">
    <citation type="submission" date="2014-06" db="EMBL/GenBank/DDBJ databases">
        <authorList>
            <person name="Le Roux Frederique"/>
        </authorList>
    </citation>
    <scope>NUCLEOTIDE SEQUENCE [LARGE SCALE GENOMIC DNA]</scope>
    <source>
        <strain evidence="4">J5-5</strain>
    </source>
</reference>
<accession>A0A0T7DDL4</accession>
<reference evidence="1 3" key="2">
    <citation type="submission" date="2014-06" db="EMBL/GenBank/DDBJ databases">
        <authorList>
            <person name="Le Roux F."/>
        </authorList>
    </citation>
    <scope>NUCLEOTIDE SEQUENCE</scope>
    <source>
        <strain evidence="2 3">J5-4</strain>
        <strain evidence="1">J5-5</strain>
    </source>
</reference>
<gene>
    <name evidence="2" type="ORF">VCR4J5_730112</name>
    <name evidence="1" type="ORF">VCR5J5_180290</name>
</gene>
<evidence type="ECO:0000313" key="2">
    <source>
        <dbReference type="EMBL" id="CDT60474.1"/>
    </source>
</evidence>
<comment type="caution">
    <text evidence="1">The sequence shown here is derived from an EMBL/GenBank/DDBJ whole genome shotgun (WGS) entry which is preliminary data.</text>
</comment>
<dbReference type="AlphaFoldDB" id="A0A0T7DDL4"/>
<dbReference type="EMBL" id="CCJV01000076">
    <property type="protein sequence ID" value="CDT24156.1"/>
    <property type="molecule type" value="Genomic_DNA"/>
</dbReference>
<evidence type="ECO:0000313" key="4">
    <source>
        <dbReference type="Proteomes" id="UP000049495"/>
    </source>
</evidence>
<sequence length="164" mass="18262">MLKLGTRLVLMLFLLSFGLVNSNGYSFPSKPFQIYSAQEQSSQNDLCKQAATDNPSSYLECDKAQFGSVPSGDSSNYHDTESSLQAANFRRMLSNEQESVADLEPAYHLLIDFSPPSILASLLFNTPLLDSKQHWTSIVSSPSSRLSGWKEGNIQYSHFRELLS</sequence>
<evidence type="ECO:0000313" key="3">
    <source>
        <dbReference type="Proteomes" id="UP000049077"/>
    </source>
</evidence>
<protein>
    <submittedName>
        <fullName evidence="1">Uncharacterized protein</fullName>
    </submittedName>
</protein>